<dbReference type="OrthoDB" id="341421at2759"/>
<dbReference type="InterPro" id="IPR036464">
    <property type="entry name" value="Rubisco_LSMT_subst-bd_sf"/>
</dbReference>
<organism evidence="6 7">
    <name type="scientific">Chrysochromulina tobinii</name>
    <dbReference type="NCBI Taxonomy" id="1460289"/>
    <lineage>
        <taxon>Eukaryota</taxon>
        <taxon>Haptista</taxon>
        <taxon>Haptophyta</taxon>
        <taxon>Prymnesiophyceae</taxon>
        <taxon>Prymnesiales</taxon>
        <taxon>Chrysochromulinaceae</taxon>
        <taxon>Chrysochromulina</taxon>
    </lineage>
</organism>
<evidence type="ECO:0000256" key="2">
    <source>
        <dbReference type="ARBA" id="ARBA00022679"/>
    </source>
</evidence>
<dbReference type="SUPFAM" id="SSF81822">
    <property type="entry name" value="RuBisCo LSMT C-terminal, substrate-binding domain"/>
    <property type="match status" value="1"/>
</dbReference>
<evidence type="ECO:0000256" key="1">
    <source>
        <dbReference type="ARBA" id="ARBA00022603"/>
    </source>
</evidence>
<dbReference type="Proteomes" id="UP000037460">
    <property type="component" value="Unassembled WGS sequence"/>
</dbReference>
<dbReference type="InterPro" id="IPR046341">
    <property type="entry name" value="SET_dom_sf"/>
</dbReference>
<keyword evidence="1 6" id="KW-0489">Methyltransferase</keyword>
<feature type="region of interest" description="Disordered" evidence="4">
    <location>
        <begin position="168"/>
        <end position="203"/>
    </location>
</feature>
<evidence type="ECO:0000256" key="3">
    <source>
        <dbReference type="ARBA" id="ARBA00022691"/>
    </source>
</evidence>
<dbReference type="EMBL" id="JWZX01000790">
    <property type="protein sequence ID" value="KOO35676.1"/>
    <property type="molecule type" value="Genomic_DNA"/>
</dbReference>
<dbReference type="AlphaFoldDB" id="A0A0M0KA07"/>
<dbReference type="Gene3D" id="3.90.1410.10">
    <property type="entry name" value="set domain protein methyltransferase, domain 1"/>
    <property type="match status" value="2"/>
</dbReference>
<dbReference type="GO" id="GO:0016279">
    <property type="term" value="F:protein-lysine N-methyltransferase activity"/>
    <property type="evidence" value="ECO:0007669"/>
    <property type="project" value="TreeGrafter"/>
</dbReference>
<evidence type="ECO:0000313" key="7">
    <source>
        <dbReference type="Proteomes" id="UP000037460"/>
    </source>
</evidence>
<dbReference type="InterPro" id="IPR015353">
    <property type="entry name" value="Rubisco_LSMT_subst-bd"/>
</dbReference>
<name>A0A0M0KA07_9EUKA</name>
<feature type="compositionally biased region" description="Low complexity" evidence="4">
    <location>
        <begin position="175"/>
        <end position="203"/>
    </location>
</feature>
<sequence>MVSDYSQAWSPPLCSDPTLRSTLPNGALVEAFIFPDTGRGLRVTRAVAKGEELLAVPLDDCWHAADARKCAELQPLLESGAALSDFDASVLQLLLSRAGKTSVSELRKAHLAEMPSAYNSTLFWSDADMAELKGSPWQQLAERLAEEVAADWAALRALVSSAATAHPIPEEPVDVADGASDGASDGATTSNGAPAASSAGSSSTIGPCLDFLEEHGITWDDYLWAYATLKSRAAEASVEGVSGVRLMAPGFDLMNHDDSIEPGTSHYYDAARRALIAVAPRDYAAGEQACISYGAASNGSLLLVGGFVLPAQPGNRFDHVEISLTTLVAAPDLTTFMMAAPDASGATAKTPFEFTQVPDDAAIAAAGCAAPFTTKHLLMQAEPLPQPLLTYVRLDRLNGEDLELYAKRAQKAGEPLHEAVRKPAPLDALNEVLSLGALRGVVASMRDGYPTTADEDEALLARGFSALGERKWCAVTLRLSEKRYADGH</sequence>
<keyword evidence="3" id="KW-0949">S-adenosyl-L-methionine</keyword>
<protein>
    <submittedName>
        <fullName evidence="6">Histone-lysine n-methyltransferase</fullName>
    </submittedName>
</protein>
<accession>A0A0M0KA07</accession>
<reference evidence="7" key="1">
    <citation type="journal article" date="2015" name="PLoS Genet.">
        <title>Genome Sequence and Transcriptome Analyses of Chrysochromulina tobin: Metabolic Tools for Enhanced Algal Fitness in the Prominent Order Prymnesiales (Haptophyceae).</title>
        <authorList>
            <person name="Hovde B.T."/>
            <person name="Deodato C.R."/>
            <person name="Hunsperger H.M."/>
            <person name="Ryken S.A."/>
            <person name="Yost W."/>
            <person name="Jha R.K."/>
            <person name="Patterson J."/>
            <person name="Monnat R.J. Jr."/>
            <person name="Barlow S.B."/>
            <person name="Starkenburg S.R."/>
            <person name="Cattolico R.A."/>
        </authorList>
    </citation>
    <scope>NUCLEOTIDE SEQUENCE</scope>
    <source>
        <strain evidence="7">CCMP291</strain>
    </source>
</reference>
<keyword evidence="7" id="KW-1185">Reference proteome</keyword>
<dbReference type="SUPFAM" id="SSF82199">
    <property type="entry name" value="SET domain"/>
    <property type="match status" value="1"/>
</dbReference>
<dbReference type="InterPro" id="IPR050600">
    <property type="entry name" value="SETD3_SETD6_MTase"/>
</dbReference>
<keyword evidence="2 6" id="KW-0808">Transferase</keyword>
<evidence type="ECO:0000259" key="5">
    <source>
        <dbReference type="Pfam" id="PF09273"/>
    </source>
</evidence>
<proteinExistence type="predicted"/>
<evidence type="ECO:0000313" key="6">
    <source>
        <dbReference type="EMBL" id="KOO35676.1"/>
    </source>
</evidence>
<comment type="caution">
    <text evidence="6">The sequence shown here is derived from an EMBL/GenBank/DDBJ whole genome shotgun (WGS) entry which is preliminary data.</text>
</comment>
<dbReference type="Gene3D" id="3.90.1420.10">
    <property type="entry name" value="Rubisco LSMT, substrate-binding domain"/>
    <property type="match status" value="1"/>
</dbReference>
<dbReference type="CDD" id="cd10527">
    <property type="entry name" value="SET_LSMT"/>
    <property type="match status" value="1"/>
</dbReference>
<gene>
    <name evidence="6" type="ORF">Ctob_013875</name>
</gene>
<dbReference type="PANTHER" id="PTHR13271">
    <property type="entry name" value="UNCHARACTERIZED PUTATIVE METHYLTRANSFERASE"/>
    <property type="match status" value="1"/>
</dbReference>
<feature type="domain" description="Rubisco LSMT substrate-binding" evidence="5">
    <location>
        <begin position="376"/>
        <end position="483"/>
    </location>
</feature>
<dbReference type="Pfam" id="PF09273">
    <property type="entry name" value="Rubis-subs-bind"/>
    <property type="match status" value="1"/>
</dbReference>
<dbReference type="GO" id="GO:0032259">
    <property type="term" value="P:methylation"/>
    <property type="evidence" value="ECO:0007669"/>
    <property type="project" value="UniProtKB-KW"/>
</dbReference>
<evidence type="ECO:0000256" key="4">
    <source>
        <dbReference type="SAM" id="MobiDB-lite"/>
    </source>
</evidence>